<dbReference type="AlphaFoldDB" id="A0ABD5Y576"/>
<dbReference type="Proteomes" id="UP001596432">
    <property type="component" value="Unassembled WGS sequence"/>
</dbReference>
<organism evidence="4 5">
    <name type="scientific">Halosimplex aquaticum</name>
    <dbReference type="NCBI Taxonomy" id="3026162"/>
    <lineage>
        <taxon>Archaea</taxon>
        <taxon>Methanobacteriati</taxon>
        <taxon>Methanobacteriota</taxon>
        <taxon>Stenosarchaea group</taxon>
        <taxon>Halobacteria</taxon>
        <taxon>Halobacteriales</taxon>
        <taxon>Haloarculaceae</taxon>
        <taxon>Halosimplex</taxon>
    </lineage>
</organism>
<evidence type="ECO:0000313" key="5">
    <source>
        <dbReference type="Proteomes" id="UP001596432"/>
    </source>
</evidence>
<comment type="caution">
    <text evidence="4">The sequence shown here is derived from an EMBL/GenBank/DDBJ whole genome shotgun (WGS) entry which is preliminary data.</text>
</comment>
<reference evidence="4 5" key="1">
    <citation type="journal article" date="2019" name="Int. J. Syst. Evol. Microbiol.">
        <title>The Global Catalogue of Microorganisms (GCM) 10K type strain sequencing project: providing services to taxonomists for standard genome sequencing and annotation.</title>
        <authorList>
            <consortium name="The Broad Institute Genomics Platform"/>
            <consortium name="The Broad Institute Genome Sequencing Center for Infectious Disease"/>
            <person name="Wu L."/>
            <person name="Ma J."/>
        </authorList>
    </citation>
    <scope>NUCLEOTIDE SEQUENCE [LARGE SCALE GENOMIC DNA]</scope>
    <source>
        <strain evidence="4 5">XZYJT29</strain>
    </source>
</reference>
<dbReference type="Pfam" id="PF24042">
    <property type="entry name" value="DUF7351"/>
    <property type="match status" value="1"/>
</dbReference>
<proteinExistence type="predicted"/>
<dbReference type="InterPro" id="IPR055771">
    <property type="entry name" value="DUF7347"/>
</dbReference>
<name>A0ABD5Y576_9EURY</name>
<evidence type="ECO:0000259" key="3">
    <source>
        <dbReference type="Pfam" id="PF24042"/>
    </source>
</evidence>
<evidence type="ECO:0000259" key="2">
    <source>
        <dbReference type="Pfam" id="PF24038"/>
    </source>
</evidence>
<sequence>MERSDASESPLAAAPGATGPASEAFELLSNETRLAILVALWDAYDPFDGENAVRFSDLRDAVGVTDSGQFNYHLEKLTGHFVESTDQGYELREPGRKFVRAVVAGAGIEEPTLEPTEIDMECSLCGGAVEVGYEDGWVYNACTECDGLFAGEDTPRGHLSKFKLDPAGFTGRSPAEIYSAAWVRAFQRLYAMIEGICPSCSGPVERSLERCETHDDEGICDDCDRGAAVTAQFECPVCKEWAVTTLGGVAKYHPAAVAFHYERGLPLQYGFNDLASINERLETGHTDWNVVSEDPLRVRVTLGFDGDELDIELAEDLSVVDVSDPR</sequence>
<dbReference type="EMBL" id="JBHTAS010000001">
    <property type="protein sequence ID" value="MFC7139524.1"/>
    <property type="molecule type" value="Genomic_DNA"/>
</dbReference>
<dbReference type="Gene3D" id="1.10.10.10">
    <property type="entry name" value="Winged helix-like DNA-binding domain superfamily/Winged helix DNA-binding domain"/>
    <property type="match status" value="1"/>
</dbReference>
<feature type="domain" description="DUF7351" evidence="3">
    <location>
        <begin position="119"/>
        <end position="319"/>
    </location>
</feature>
<dbReference type="InterPro" id="IPR055775">
    <property type="entry name" value="DUF7351"/>
</dbReference>
<keyword evidence="5" id="KW-1185">Reference proteome</keyword>
<dbReference type="GeneID" id="78819783"/>
<dbReference type="InterPro" id="IPR036388">
    <property type="entry name" value="WH-like_DNA-bd_sf"/>
</dbReference>
<dbReference type="Pfam" id="PF24038">
    <property type="entry name" value="DUF7347"/>
    <property type="match status" value="1"/>
</dbReference>
<dbReference type="RefSeq" id="WP_274325110.1">
    <property type="nucleotide sequence ID" value="NZ_CP118158.1"/>
</dbReference>
<feature type="region of interest" description="Disordered" evidence="1">
    <location>
        <begin position="1"/>
        <end position="20"/>
    </location>
</feature>
<accession>A0ABD5Y576</accession>
<evidence type="ECO:0000256" key="1">
    <source>
        <dbReference type="SAM" id="MobiDB-lite"/>
    </source>
</evidence>
<evidence type="ECO:0000313" key="4">
    <source>
        <dbReference type="EMBL" id="MFC7139524.1"/>
    </source>
</evidence>
<gene>
    <name evidence="4" type="ORF">ACFQMA_06690</name>
</gene>
<protein>
    <submittedName>
        <fullName evidence="4">Winged helix-turn-helix domain-containing protein</fullName>
    </submittedName>
</protein>
<feature type="domain" description="DUF7347" evidence="2">
    <location>
        <begin position="22"/>
        <end position="102"/>
    </location>
</feature>